<evidence type="ECO:0000256" key="5">
    <source>
        <dbReference type="PROSITE-ProRule" id="PRU01240"/>
    </source>
</evidence>
<dbReference type="PANTHER" id="PTHR43806">
    <property type="entry name" value="PEPTIDASE S8"/>
    <property type="match status" value="1"/>
</dbReference>
<dbReference type="Pfam" id="PF05922">
    <property type="entry name" value="Inhibitor_I9"/>
    <property type="match status" value="1"/>
</dbReference>
<sequence>MKSGKFKKAVSFFALASVFTMAGCQKDELLESTSPTTPTDPTTTSRAVSGKYIVVFKNGETASAQAIRERVLGQNNIGRERVKEVFEGLADGFTGDLTPEQVESLKQDSDVAYIEPEQAVLLGKPAKKSNTTTDTYTSTSTTTTTTTSTTSTQTIPWGVARVGYGDGTGKTVWVIDSGVDSKHPDLNVDVTRSKSFISGTTFEDEYGHGTGVAGIIGAKNNNIGVVGVAANATIVALRVFDANGAGTLTRIYSALNHVYKYGKAGDVVNMSLRVDGSTLLDDLVKKTAARGIFIAVASGNSYIDCKNDSPARVVAPNVFVVSNMTQTGTFSLSSNFGQSVKFAAPGSNIRTTWKGGSYATGNGTSYAAPHVAGILALTGGRVNSQGYVTGDPDGKPDPIALK</sequence>
<dbReference type="PROSITE" id="PS00138">
    <property type="entry name" value="SUBTILASE_SER"/>
    <property type="match status" value="1"/>
</dbReference>
<name>A0ABW2DPU3_9BACT</name>
<feature type="active site" description="Charge relay system" evidence="5">
    <location>
        <position position="176"/>
    </location>
</feature>
<dbReference type="InterPro" id="IPR050131">
    <property type="entry name" value="Peptidase_S8_subtilisin-like"/>
</dbReference>
<dbReference type="InterPro" id="IPR023827">
    <property type="entry name" value="Peptidase_S8_Asp-AS"/>
</dbReference>
<dbReference type="SUPFAM" id="SSF52743">
    <property type="entry name" value="Subtilisin-like"/>
    <property type="match status" value="1"/>
</dbReference>
<dbReference type="InterPro" id="IPR037045">
    <property type="entry name" value="S8pro/Inhibitor_I9_sf"/>
</dbReference>
<dbReference type="RefSeq" id="WP_377131914.1">
    <property type="nucleotide sequence ID" value="NZ_JBHSYQ010000016.1"/>
</dbReference>
<dbReference type="SUPFAM" id="SSF54897">
    <property type="entry name" value="Protease propeptides/inhibitors"/>
    <property type="match status" value="1"/>
</dbReference>
<dbReference type="PROSITE" id="PS51892">
    <property type="entry name" value="SUBTILASE"/>
    <property type="match status" value="1"/>
</dbReference>
<organism evidence="11 12">
    <name type="scientific">Rufibacter roseus</name>
    <dbReference type="NCBI Taxonomy" id="1567108"/>
    <lineage>
        <taxon>Bacteria</taxon>
        <taxon>Pseudomonadati</taxon>
        <taxon>Bacteroidota</taxon>
        <taxon>Cytophagia</taxon>
        <taxon>Cytophagales</taxon>
        <taxon>Hymenobacteraceae</taxon>
        <taxon>Rufibacter</taxon>
    </lineage>
</organism>
<gene>
    <name evidence="11" type="ORF">ACFQHR_19190</name>
</gene>
<comment type="similarity">
    <text evidence="1 5 6">Belongs to the peptidase S8 family.</text>
</comment>
<dbReference type="PANTHER" id="PTHR43806:SF66">
    <property type="entry name" value="SERIN ENDOPEPTIDASE"/>
    <property type="match status" value="1"/>
</dbReference>
<dbReference type="InterPro" id="IPR010259">
    <property type="entry name" value="S8pro/Inhibitor_I9"/>
</dbReference>
<evidence type="ECO:0000256" key="2">
    <source>
        <dbReference type="ARBA" id="ARBA00022670"/>
    </source>
</evidence>
<dbReference type="PROSITE" id="PS51257">
    <property type="entry name" value="PROKAR_LIPOPROTEIN"/>
    <property type="match status" value="1"/>
</dbReference>
<dbReference type="EMBL" id="JBHSYQ010000016">
    <property type="protein sequence ID" value="MFC6999769.1"/>
    <property type="molecule type" value="Genomic_DNA"/>
</dbReference>
<dbReference type="PROSITE" id="PS00137">
    <property type="entry name" value="SUBTILASE_HIS"/>
    <property type="match status" value="1"/>
</dbReference>
<dbReference type="Proteomes" id="UP001596405">
    <property type="component" value="Unassembled WGS sequence"/>
</dbReference>
<accession>A0ABW2DPU3</accession>
<dbReference type="InterPro" id="IPR015500">
    <property type="entry name" value="Peptidase_S8_subtilisin-rel"/>
</dbReference>
<dbReference type="PROSITE" id="PS00136">
    <property type="entry name" value="SUBTILASE_ASP"/>
    <property type="match status" value="1"/>
</dbReference>
<keyword evidence="12" id="KW-1185">Reference proteome</keyword>
<dbReference type="InterPro" id="IPR023828">
    <property type="entry name" value="Peptidase_S8_Ser-AS"/>
</dbReference>
<evidence type="ECO:0000259" key="10">
    <source>
        <dbReference type="Pfam" id="PF05922"/>
    </source>
</evidence>
<dbReference type="Gene3D" id="3.30.70.80">
    <property type="entry name" value="Peptidase S8 propeptide/proteinase inhibitor I9"/>
    <property type="match status" value="1"/>
</dbReference>
<feature type="active site" description="Charge relay system" evidence="5">
    <location>
        <position position="365"/>
    </location>
</feature>
<dbReference type="Gene3D" id="3.40.50.200">
    <property type="entry name" value="Peptidase S8/S53 domain"/>
    <property type="match status" value="1"/>
</dbReference>
<dbReference type="InterPro" id="IPR000209">
    <property type="entry name" value="Peptidase_S8/S53_dom"/>
</dbReference>
<reference evidence="12" key="1">
    <citation type="journal article" date="2019" name="Int. J. Syst. Evol. Microbiol.">
        <title>The Global Catalogue of Microorganisms (GCM) 10K type strain sequencing project: providing services to taxonomists for standard genome sequencing and annotation.</title>
        <authorList>
            <consortium name="The Broad Institute Genomics Platform"/>
            <consortium name="The Broad Institute Genome Sequencing Center for Infectious Disease"/>
            <person name="Wu L."/>
            <person name="Ma J."/>
        </authorList>
    </citation>
    <scope>NUCLEOTIDE SEQUENCE [LARGE SCALE GENOMIC DNA]</scope>
    <source>
        <strain evidence="12">CGMCC 4.7393</strain>
    </source>
</reference>
<evidence type="ECO:0000313" key="12">
    <source>
        <dbReference type="Proteomes" id="UP001596405"/>
    </source>
</evidence>
<keyword evidence="3 5" id="KW-0378">Hydrolase</keyword>
<evidence type="ECO:0000256" key="8">
    <source>
        <dbReference type="SAM" id="SignalP"/>
    </source>
</evidence>
<proteinExistence type="inferred from homology"/>
<evidence type="ECO:0000256" key="4">
    <source>
        <dbReference type="ARBA" id="ARBA00022825"/>
    </source>
</evidence>
<feature type="region of interest" description="Disordered" evidence="7">
    <location>
        <begin position="127"/>
        <end position="151"/>
    </location>
</feature>
<evidence type="ECO:0000256" key="7">
    <source>
        <dbReference type="SAM" id="MobiDB-lite"/>
    </source>
</evidence>
<protein>
    <submittedName>
        <fullName evidence="11">S8 family serine peptidase</fullName>
    </submittedName>
</protein>
<evidence type="ECO:0000256" key="1">
    <source>
        <dbReference type="ARBA" id="ARBA00011073"/>
    </source>
</evidence>
<dbReference type="Pfam" id="PF00082">
    <property type="entry name" value="Peptidase_S8"/>
    <property type="match status" value="1"/>
</dbReference>
<dbReference type="InterPro" id="IPR022398">
    <property type="entry name" value="Peptidase_S8_His-AS"/>
</dbReference>
<evidence type="ECO:0000256" key="6">
    <source>
        <dbReference type="RuleBase" id="RU003355"/>
    </source>
</evidence>
<evidence type="ECO:0000256" key="3">
    <source>
        <dbReference type="ARBA" id="ARBA00022801"/>
    </source>
</evidence>
<evidence type="ECO:0000259" key="9">
    <source>
        <dbReference type="Pfam" id="PF00082"/>
    </source>
</evidence>
<comment type="caution">
    <text evidence="11">The sequence shown here is derived from an EMBL/GenBank/DDBJ whole genome shotgun (WGS) entry which is preliminary data.</text>
</comment>
<keyword evidence="8" id="KW-0732">Signal</keyword>
<feature type="domain" description="Peptidase S8/S53" evidence="9">
    <location>
        <begin position="167"/>
        <end position="378"/>
    </location>
</feature>
<keyword evidence="2 5" id="KW-0645">Protease</keyword>
<feature type="signal peptide" evidence="8">
    <location>
        <begin position="1"/>
        <end position="22"/>
    </location>
</feature>
<feature type="chain" id="PRO_5046046648" evidence="8">
    <location>
        <begin position="23"/>
        <end position="402"/>
    </location>
</feature>
<dbReference type="InterPro" id="IPR036852">
    <property type="entry name" value="Peptidase_S8/S53_dom_sf"/>
</dbReference>
<dbReference type="PRINTS" id="PR00723">
    <property type="entry name" value="SUBTILISIN"/>
</dbReference>
<evidence type="ECO:0000313" key="11">
    <source>
        <dbReference type="EMBL" id="MFC6999769.1"/>
    </source>
</evidence>
<feature type="active site" description="Charge relay system" evidence="5">
    <location>
        <position position="208"/>
    </location>
</feature>
<feature type="domain" description="Inhibitor I9" evidence="10">
    <location>
        <begin position="51"/>
        <end position="120"/>
    </location>
</feature>
<feature type="compositionally biased region" description="Low complexity" evidence="7">
    <location>
        <begin position="131"/>
        <end position="151"/>
    </location>
</feature>
<keyword evidence="4 5" id="KW-0720">Serine protease</keyword>